<dbReference type="SUPFAM" id="SSF54373">
    <property type="entry name" value="FAD-linked reductases, C-terminal domain"/>
    <property type="match status" value="1"/>
</dbReference>
<accession>A0ABS2PWJ2</accession>
<dbReference type="InterPro" id="IPR002937">
    <property type="entry name" value="Amino_oxidase"/>
</dbReference>
<dbReference type="Pfam" id="PF01593">
    <property type="entry name" value="Amino_oxidase"/>
    <property type="match status" value="1"/>
</dbReference>
<evidence type="ECO:0000256" key="11">
    <source>
        <dbReference type="RuleBase" id="RU364052"/>
    </source>
</evidence>
<dbReference type="InterPro" id="IPR036188">
    <property type="entry name" value="FAD/NAD-bd_sf"/>
</dbReference>
<feature type="domain" description="Amine oxidase" evidence="12">
    <location>
        <begin position="12"/>
        <end position="448"/>
    </location>
</feature>
<dbReference type="InterPro" id="IPR004572">
    <property type="entry name" value="Protoporphyrinogen_oxidase"/>
</dbReference>
<dbReference type="InterPro" id="IPR050464">
    <property type="entry name" value="Zeta_carotene_desat/Oxidored"/>
</dbReference>
<evidence type="ECO:0000256" key="7">
    <source>
        <dbReference type="ARBA" id="ARBA00022630"/>
    </source>
</evidence>
<evidence type="ECO:0000256" key="9">
    <source>
        <dbReference type="ARBA" id="ARBA00023002"/>
    </source>
</evidence>
<dbReference type="NCBIfam" id="TIGR00562">
    <property type="entry name" value="proto_IX_ox"/>
    <property type="match status" value="1"/>
</dbReference>
<dbReference type="Proteomes" id="UP000808914">
    <property type="component" value="Unassembled WGS sequence"/>
</dbReference>
<dbReference type="EC" id="1.3.3.15" evidence="5 11"/>
<evidence type="ECO:0000256" key="8">
    <source>
        <dbReference type="ARBA" id="ARBA00022827"/>
    </source>
</evidence>
<evidence type="ECO:0000313" key="14">
    <source>
        <dbReference type="Proteomes" id="UP000808914"/>
    </source>
</evidence>
<evidence type="ECO:0000256" key="2">
    <source>
        <dbReference type="ARBA" id="ARBA00001974"/>
    </source>
</evidence>
<dbReference type="Gene3D" id="3.90.660.20">
    <property type="entry name" value="Protoporphyrinogen oxidase, mitochondrial, domain 2"/>
    <property type="match status" value="1"/>
</dbReference>
<dbReference type="EMBL" id="JAFBER010000001">
    <property type="protein sequence ID" value="MBM7643834.1"/>
    <property type="molecule type" value="Genomic_DNA"/>
</dbReference>
<comment type="subcellular location">
    <subcellularLocation>
        <location evidence="11">Cytoplasm</location>
    </subcellularLocation>
</comment>
<keyword evidence="14" id="KW-1185">Reference proteome</keyword>
<evidence type="ECO:0000313" key="13">
    <source>
        <dbReference type="EMBL" id="MBM7643834.1"/>
    </source>
</evidence>
<keyword evidence="11" id="KW-0963">Cytoplasm</keyword>
<comment type="catalytic activity">
    <reaction evidence="1">
        <text>coproporphyrinogen III + 3 O2 = coproporphyrin III + 3 H2O2</text>
        <dbReference type="Rhea" id="RHEA:43436"/>
        <dbReference type="ChEBI" id="CHEBI:15379"/>
        <dbReference type="ChEBI" id="CHEBI:16240"/>
        <dbReference type="ChEBI" id="CHEBI:57309"/>
        <dbReference type="ChEBI" id="CHEBI:131725"/>
        <dbReference type="EC" id="1.3.3.15"/>
    </reaction>
    <physiologicalReaction direction="left-to-right" evidence="1">
        <dbReference type="Rhea" id="RHEA:43437"/>
    </physiologicalReaction>
</comment>
<organism evidence="13 14">
    <name type="scientific">Scopulibacillus daqui</name>
    <dbReference type="NCBI Taxonomy" id="1469162"/>
    <lineage>
        <taxon>Bacteria</taxon>
        <taxon>Bacillati</taxon>
        <taxon>Bacillota</taxon>
        <taxon>Bacilli</taxon>
        <taxon>Bacillales</taxon>
        <taxon>Sporolactobacillaceae</taxon>
        <taxon>Scopulibacillus</taxon>
    </lineage>
</organism>
<keyword evidence="7 11" id="KW-0285">Flavoprotein</keyword>
<comment type="pathway">
    <text evidence="3 11">Porphyrin-containing compound metabolism; protoheme biosynthesis.</text>
</comment>
<dbReference type="NCBIfam" id="NF008845">
    <property type="entry name" value="PRK11883.1-5"/>
    <property type="match status" value="1"/>
</dbReference>
<evidence type="ECO:0000259" key="12">
    <source>
        <dbReference type="Pfam" id="PF01593"/>
    </source>
</evidence>
<dbReference type="Gene3D" id="1.10.3110.10">
    <property type="entry name" value="protoporphyrinogen ix oxidase, domain 3"/>
    <property type="match status" value="1"/>
</dbReference>
<gene>
    <name evidence="13" type="ORF">JOD45_000025</name>
</gene>
<keyword evidence="9 11" id="KW-0560">Oxidoreductase</keyword>
<dbReference type="RefSeq" id="WP_205001773.1">
    <property type="nucleotide sequence ID" value="NZ_JAFBER010000001.1"/>
</dbReference>
<protein>
    <recommendedName>
        <fullName evidence="6 11">Coproporphyrinogen III oxidase</fullName>
        <ecNumber evidence="5 11">1.3.3.15</ecNumber>
    </recommendedName>
</protein>
<dbReference type="PANTHER" id="PTHR42923">
    <property type="entry name" value="PROTOPORPHYRINOGEN OXIDASE"/>
    <property type="match status" value="1"/>
</dbReference>
<name>A0ABS2PWJ2_9BACL</name>
<evidence type="ECO:0000256" key="4">
    <source>
        <dbReference type="ARBA" id="ARBA00008310"/>
    </source>
</evidence>
<evidence type="ECO:0000256" key="3">
    <source>
        <dbReference type="ARBA" id="ARBA00004744"/>
    </source>
</evidence>
<reference evidence="13 14" key="1">
    <citation type="submission" date="2021-01" db="EMBL/GenBank/DDBJ databases">
        <title>Genomic Encyclopedia of Type Strains, Phase IV (KMG-IV): sequencing the most valuable type-strain genomes for metagenomic binning, comparative biology and taxonomic classification.</title>
        <authorList>
            <person name="Goeker M."/>
        </authorList>
    </citation>
    <scope>NUCLEOTIDE SEQUENCE [LARGE SCALE GENOMIC DNA]</scope>
    <source>
        <strain evidence="13 14">DSM 28236</strain>
    </source>
</reference>
<dbReference type="SUPFAM" id="SSF51905">
    <property type="entry name" value="FAD/NAD(P)-binding domain"/>
    <property type="match status" value="1"/>
</dbReference>
<sequence>MGKRVVVAGGGLTGLSAAYYLQKQDKTLNITLVEANDTLGGKLQTVYQDGFVIERGPDSFLKRKKEALELIKDLGLEDDVVSNHTGKSYILKDGGLHPIPEGSVMGVPTSIRTLMETTLLSDDGKIRALNDLILPRMPAFDDISVGEFFKYRLGEEMVDHIISPLLSGIYAGDIYKLSLQATQPQFIKAEKELRSLIAGLKAPKKTNESKFATLKSGLSRLIDKLAASLTQTALITGVKVVGFDKQDQHYSLRLSNGQNLWADAVIFAIPHEITAELLKAPYLENDEADPNTSVATIAMAFDQKDVQMDKEGTGFVVSRREPISITASTWTHMKWPHTAPEGKALIRCYLGKAGDDKIIHLSDEEMVRTALDNLKTVVNIKRQPHFSVVSRWEKAMPQYPVGHMRWLNDIRGRLQSDYPNVYLAGASYEGVGLPDCIKQGKEASTQVIHSLSKIKI</sequence>
<comment type="similarity">
    <text evidence="4 11">Belongs to the protoporphyrinogen/coproporphyrinogen oxidase family. Coproporphyrinogen III oxidase subfamily.</text>
</comment>
<dbReference type="PANTHER" id="PTHR42923:SF3">
    <property type="entry name" value="PROTOPORPHYRINOGEN OXIDASE"/>
    <property type="match status" value="1"/>
</dbReference>
<proteinExistence type="inferred from homology"/>
<comment type="function">
    <text evidence="11">Involved in coproporphyrin-dependent heme b biosynthesis. Catalyzes the oxidation of coproporphyrinogen III to coproporphyrin III.</text>
</comment>
<keyword evidence="8 11" id="KW-0274">FAD</keyword>
<keyword evidence="10 11" id="KW-0350">Heme biosynthesis</keyword>
<evidence type="ECO:0000256" key="6">
    <source>
        <dbReference type="ARBA" id="ARBA00019046"/>
    </source>
</evidence>
<comment type="cofactor">
    <cofactor evidence="2 11">
        <name>FAD</name>
        <dbReference type="ChEBI" id="CHEBI:57692"/>
    </cofactor>
</comment>
<dbReference type="Gene3D" id="3.50.50.60">
    <property type="entry name" value="FAD/NAD(P)-binding domain"/>
    <property type="match status" value="1"/>
</dbReference>
<evidence type="ECO:0000256" key="1">
    <source>
        <dbReference type="ARBA" id="ARBA00001755"/>
    </source>
</evidence>
<evidence type="ECO:0000256" key="5">
    <source>
        <dbReference type="ARBA" id="ARBA00012402"/>
    </source>
</evidence>
<evidence type="ECO:0000256" key="10">
    <source>
        <dbReference type="ARBA" id="ARBA00023133"/>
    </source>
</evidence>
<dbReference type="GO" id="GO:0004729">
    <property type="term" value="F:oxygen-dependent protoporphyrinogen oxidase activity"/>
    <property type="evidence" value="ECO:0007669"/>
    <property type="project" value="UniProtKB-EC"/>
</dbReference>
<comment type="caution">
    <text evidence="13">The sequence shown here is derived from an EMBL/GenBank/DDBJ whole genome shotgun (WGS) entry which is preliminary data.</text>
</comment>